<dbReference type="CDD" id="cd00056">
    <property type="entry name" value="ENDO3c"/>
    <property type="match status" value="1"/>
</dbReference>
<dbReference type="InterPro" id="IPR023170">
    <property type="entry name" value="HhH_base_excis_C"/>
</dbReference>
<feature type="compositionally biased region" description="Basic and acidic residues" evidence="1">
    <location>
        <begin position="85"/>
        <end position="96"/>
    </location>
</feature>
<dbReference type="PANTHER" id="PTHR47203">
    <property type="match status" value="1"/>
</dbReference>
<feature type="compositionally biased region" description="Acidic residues" evidence="1">
    <location>
        <begin position="572"/>
        <end position="581"/>
    </location>
</feature>
<dbReference type="EMBL" id="JBBWUH010000005">
    <property type="protein sequence ID" value="KAK8166457.1"/>
    <property type="molecule type" value="Genomic_DNA"/>
</dbReference>
<dbReference type="Proteomes" id="UP001456524">
    <property type="component" value="Unassembled WGS sequence"/>
</dbReference>
<proteinExistence type="predicted"/>
<dbReference type="Gene3D" id="1.10.1670.10">
    <property type="entry name" value="Helix-hairpin-Helix base-excision DNA repair enzymes (C-terminal)"/>
    <property type="match status" value="1"/>
</dbReference>
<feature type="compositionally biased region" description="Low complexity" evidence="1">
    <location>
        <begin position="189"/>
        <end position="200"/>
    </location>
</feature>
<gene>
    <name evidence="3" type="ORF">IWX90DRAFT_432865</name>
</gene>
<dbReference type="InterPro" id="IPR003265">
    <property type="entry name" value="HhH-GPD_domain"/>
</dbReference>
<dbReference type="Pfam" id="PF00730">
    <property type="entry name" value="HhH-GPD"/>
    <property type="match status" value="1"/>
</dbReference>
<reference evidence="3 4" key="1">
    <citation type="journal article" date="2022" name="G3 (Bethesda)">
        <title>Enemy or ally: a genomic approach to elucidate the lifestyle of Phyllosticta citrichinaensis.</title>
        <authorList>
            <person name="Buijs V.A."/>
            <person name="Groenewald J.Z."/>
            <person name="Haridas S."/>
            <person name="LaButti K.M."/>
            <person name="Lipzen A."/>
            <person name="Martin F.M."/>
            <person name="Barry K."/>
            <person name="Grigoriev I.V."/>
            <person name="Crous P.W."/>
            <person name="Seidl M.F."/>
        </authorList>
    </citation>
    <scope>NUCLEOTIDE SEQUENCE [LARGE SCALE GENOMIC DNA]</scope>
    <source>
        <strain evidence="3 4">CBS 129764</strain>
    </source>
</reference>
<organism evidence="3 4">
    <name type="scientific">Phyllosticta citrichinensis</name>
    <dbReference type="NCBI Taxonomy" id="1130410"/>
    <lineage>
        <taxon>Eukaryota</taxon>
        <taxon>Fungi</taxon>
        <taxon>Dikarya</taxon>
        <taxon>Ascomycota</taxon>
        <taxon>Pezizomycotina</taxon>
        <taxon>Dothideomycetes</taxon>
        <taxon>Dothideomycetes incertae sedis</taxon>
        <taxon>Botryosphaeriales</taxon>
        <taxon>Phyllostictaceae</taxon>
        <taxon>Phyllosticta</taxon>
    </lineage>
</organism>
<feature type="region of interest" description="Disordered" evidence="1">
    <location>
        <begin position="244"/>
        <end position="263"/>
    </location>
</feature>
<feature type="compositionally biased region" description="Basic residues" evidence="1">
    <location>
        <begin position="536"/>
        <end position="545"/>
    </location>
</feature>
<protein>
    <submittedName>
        <fullName evidence="3">DNA glycosylase</fullName>
    </submittedName>
</protein>
<dbReference type="Gene3D" id="1.10.340.30">
    <property type="entry name" value="Hypothetical protein, domain 2"/>
    <property type="match status" value="1"/>
</dbReference>
<evidence type="ECO:0000313" key="3">
    <source>
        <dbReference type="EMBL" id="KAK8166457.1"/>
    </source>
</evidence>
<evidence type="ECO:0000256" key="1">
    <source>
        <dbReference type="SAM" id="MobiDB-lite"/>
    </source>
</evidence>
<name>A0ABR1XT43_9PEZI</name>
<sequence length="581" mass="63114">MLLIHAVARHQLIVQRSGFSFNCTLPVATKPTMAIRVTRATTRALAEVLNPPDQPAQPFTPLVTPAASKKPRAQKPKTTKAQKSPTKESANDKDSKPIIPKGSRKRSRKYSTTVAKVEYDVNELPHNLGSIPTPDSIEDEKPVVKKRKATKKHSAAPAKPTIEDPAAVVPSVEEHSAGPSQPLEDHSVAPAAPSEENSAATPKKSKSKSKKQNNYGLTPGVSPYPDWPHPTPEECHEVTRLLEKKHGKTRPPPSIPAPSLTRSGCGEVPSVLDALIRTRLSAATTGTNSSRAFQGLVKRFGVIKEGIGKGSVDWDAVRRADLKEVFEAIKAGGLADVKSKDIKKILQMVYEENQARRDVLTSTDANVPPVVGAAHETTPEKQAEIEKADSGVLSLDHLHSMKHDPNTIMSELTKYPGIGVKTAACVMLFCLQVPRFAVDTHVYRLCRYLNWVPENATRDTTYSHCEVCVPDELKYPLHQLLIAHGKTCPRCRAATGVGSKDWEKGCVIEHLVKRHGAKKSGEADSDEGTPVEKGKGKSRAARKKKVDLDDEEESASELSDLGSDGSASEHDDSADEQESDD</sequence>
<comment type="caution">
    <text evidence="3">The sequence shown here is derived from an EMBL/GenBank/DDBJ whole genome shotgun (WGS) entry which is preliminary data.</text>
</comment>
<dbReference type="PANTHER" id="PTHR47203:SF1">
    <property type="entry name" value="HYPOTHETICAL BASE EXCISION DNA REPAIR PROTEIN (EUROFUNG)"/>
    <property type="match status" value="1"/>
</dbReference>
<feature type="region of interest" description="Disordered" evidence="1">
    <location>
        <begin position="48"/>
        <end position="111"/>
    </location>
</feature>
<feature type="region of interest" description="Disordered" evidence="1">
    <location>
        <begin position="517"/>
        <end position="581"/>
    </location>
</feature>
<feature type="compositionally biased region" description="Low complexity" evidence="1">
    <location>
        <begin position="556"/>
        <end position="566"/>
    </location>
</feature>
<dbReference type="InterPro" id="IPR011257">
    <property type="entry name" value="DNA_glycosylase"/>
</dbReference>
<feature type="region of interest" description="Disordered" evidence="1">
    <location>
        <begin position="124"/>
        <end position="233"/>
    </location>
</feature>
<feature type="compositionally biased region" description="Basic residues" evidence="1">
    <location>
        <begin position="144"/>
        <end position="154"/>
    </location>
</feature>
<dbReference type="SMART" id="SM00478">
    <property type="entry name" value="ENDO3c"/>
    <property type="match status" value="1"/>
</dbReference>
<evidence type="ECO:0000259" key="2">
    <source>
        <dbReference type="SMART" id="SM00478"/>
    </source>
</evidence>
<feature type="compositionally biased region" description="Basic residues" evidence="1">
    <location>
        <begin position="69"/>
        <end position="80"/>
    </location>
</feature>
<feature type="domain" description="HhH-GPD" evidence="2">
    <location>
        <begin position="280"/>
        <end position="487"/>
    </location>
</feature>
<evidence type="ECO:0000313" key="4">
    <source>
        <dbReference type="Proteomes" id="UP001456524"/>
    </source>
</evidence>
<dbReference type="SUPFAM" id="SSF48150">
    <property type="entry name" value="DNA-glycosylase"/>
    <property type="match status" value="1"/>
</dbReference>
<keyword evidence="4" id="KW-1185">Reference proteome</keyword>
<accession>A0ABR1XT43</accession>